<dbReference type="GO" id="GO:0006567">
    <property type="term" value="P:L-threonine catabolic process"/>
    <property type="evidence" value="ECO:0007669"/>
    <property type="project" value="TreeGrafter"/>
</dbReference>
<dbReference type="GO" id="GO:0006565">
    <property type="term" value="P:L-serine catabolic process"/>
    <property type="evidence" value="ECO:0007669"/>
    <property type="project" value="TreeGrafter"/>
</dbReference>
<comment type="similarity">
    <text evidence="2 8">Belongs to the threonine synthase family.</text>
</comment>
<keyword evidence="4 8" id="KW-0663">Pyridoxal phosphate</keyword>
<dbReference type="InterPro" id="IPR026260">
    <property type="entry name" value="Thr_Synthase_bac/arc"/>
</dbReference>
<dbReference type="GO" id="GO:0004795">
    <property type="term" value="F:threonine synthase activity"/>
    <property type="evidence" value="ECO:0007669"/>
    <property type="project" value="UniProtKB-UniRule"/>
</dbReference>
<feature type="modified residue" description="N6-(pyridoxal phosphate)lysine" evidence="10">
    <location>
        <position position="111"/>
    </location>
</feature>
<dbReference type="InterPro" id="IPR036052">
    <property type="entry name" value="TrpB-like_PALP_sf"/>
</dbReference>
<dbReference type="Pfam" id="PF00291">
    <property type="entry name" value="PALP"/>
    <property type="match status" value="1"/>
</dbReference>
<keyword evidence="8" id="KW-0791">Threonine biosynthesis</keyword>
<evidence type="ECO:0000256" key="5">
    <source>
        <dbReference type="ARBA" id="ARBA00023239"/>
    </source>
</evidence>
<name>A0A7C4HEK0_STAMA</name>
<dbReference type="GO" id="GO:0004794">
    <property type="term" value="F:threonine deaminase activity"/>
    <property type="evidence" value="ECO:0007669"/>
    <property type="project" value="TreeGrafter"/>
</dbReference>
<evidence type="ECO:0000256" key="6">
    <source>
        <dbReference type="ARBA" id="ARBA00049144"/>
    </source>
</evidence>
<dbReference type="GO" id="GO:0009088">
    <property type="term" value="P:threonine biosynthetic process"/>
    <property type="evidence" value="ECO:0007669"/>
    <property type="project" value="UniProtKB-UniRule"/>
</dbReference>
<evidence type="ECO:0000256" key="1">
    <source>
        <dbReference type="ARBA" id="ARBA00001933"/>
    </source>
</evidence>
<keyword evidence="5 8" id="KW-0456">Lyase</keyword>
<organism evidence="12">
    <name type="scientific">Staphylothermus marinus</name>
    <dbReference type="NCBI Taxonomy" id="2280"/>
    <lineage>
        <taxon>Archaea</taxon>
        <taxon>Thermoproteota</taxon>
        <taxon>Thermoprotei</taxon>
        <taxon>Desulfurococcales</taxon>
        <taxon>Desulfurococcaceae</taxon>
        <taxon>Staphylothermus</taxon>
    </lineage>
</organism>
<dbReference type="EMBL" id="DTBJ01000057">
    <property type="protein sequence ID" value="HGM59264.1"/>
    <property type="molecule type" value="Genomic_DNA"/>
</dbReference>
<dbReference type="PIRSF" id="PIRSF038945">
    <property type="entry name" value="Thr_synthase"/>
    <property type="match status" value="1"/>
</dbReference>
<dbReference type="GO" id="GO:0009097">
    <property type="term" value="P:isoleucine biosynthetic process"/>
    <property type="evidence" value="ECO:0007669"/>
    <property type="project" value="TreeGrafter"/>
</dbReference>
<dbReference type="UniPathway" id="UPA00050">
    <property type="reaction ID" value="UER00065"/>
</dbReference>
<dbReference type="NCBIfam" id="NF006050">
    <property type="entry name" value="PRK08197.1"/>
    <property type="match status" value="1"/>
</dbReference>
<evidence type="ECO:0000256" key="2">
    <source>
        <dbReference type="ARBA" id="ARBA00005517"/>
    </source>
</evidence>
<comment type="cofactor">
    <cofactor evidence="1 8 9">
        <name>pyridoxal 5'-phosphate</name>
        <dbReference type="ChEBI" id="CHEBI:597326"/>
    </cofactor>
</comment>
<evidence type="ECO:0000256" key="3">
    <source>
        <dbReference type="ARBA" id="ARBA00018679"/>
    </source>
</evidence>
<dbReference type="SUPFAM" id="SSF53686">
    <property type="entry name" value="Tryptophan synthase beta subunit-like PLP-dependent enzymes"/>
    <property type="match status" value="1"/>
</dbReference>
<reference evidence="12" key="1">
    <citation type="journal article" date="2020" name="mSystems">
        <title>Genome- and Community-Level Interaction Insights into Carbon Utilization and Element Cycling Functions of Hydrothermarchaeota in Hydrothermal Sediment.</title>
        <authorList>
            <person name="Zhou Z."/>
            <person name="Liu Y."/>
            <person name="Xu W."/>
            <person name="Pan J."/>
            <person name="Luo Z.H."/>
            <person name="Li M."/>
        </authorList>
    </citation>
    <scope>NUCLEOTIDE SEQUENCE [LARGE SCALE GENOMIC DNA]</scope>
    <source>
        <strain evidence="12">SpSt-642</strain>
    </source>
</reference>
<gene>
    <name evidence="12" type="ORF">ENU14_06755</name>
</gene>
<feature type="binding site" evidence="9">
    <location>
        <position position="137"/>
    </location>
    <ligand>
        <name>pyridoxal 5'-phosphate</name>
        <dbReference type="ChEBI" id="CHEBI:597326"/>
    </ligand>
</feature>
<feature type="binding site" evidence="9">
    <location>
        <position position="383"/>
    </location>
    <ligand>
        <name>pyridoxal 5'-phosphate</name>
        <dbReference type="ChEBI" id="CHEBI:597326"/>
    </ligand>
</feature>
<evidence type="ECO:0000256" key="9">
    <source>
        <dbReference type="PIRSR" id="PIRSR038945-1"/>
    </source>
</evidence>
<proteinExistence type="inferred from homology"/>
<dbReference type="InterPro" id="IPR001926">
    <property type="entry name" value="TrpB-like_PALP"/>
</dbReference>
<evidence type="ECO:0000313" key="12">
    <source>
        <dbReference type="EMBL" id="HGM59264.1"/>
    </source>
</evidence>
<evidence type="ECO:0000256" key="10">
    <source>
        <dbReference type="PIRSR" id="PIRSR038945-2"/>
    </source>
</evidence>
<accession>A0A7C4HEK0</accession>
<dbReference type="InterPro" id="IPR004450">
    <property type="entry name" value="Thr_synthase-like"/>
</dbReference>
<protein>
    <recommendedName>
        <fullName evidence="3 7">Threonine synthase</fullName>
        <ecNumber evidence="7 8">4.2.3.1</ecNumber>
    </recommendedName>
</protein>
<evidence type="ECO:0000259" key="11">
    <source>
        <dbReference type="Pfam" id="PF00291"/>
    </source>
</evidence>
<comment type="catalytic activity">
    <reaction evidence="6 8">
        <text>O-phospho-L-homoserine + H2O = L-threonine + phosphate</text>
        <dbReference type="Rhea" id="RHEA:10840"/>
        <dbReference type="ChEBI" id="CHEBI:15377"/>
        <dbReference type="ChEBI" id="CHEBI:43474"/>
        <dbReference type="ChEBI" id="CHEBI:57590"/>
        <dbReference type="ChEBI" id="CHEBI:57926"/>
        <dbReference type="EC" id="4.2.3.1"/>
    </reaction>
</comment>
<dbReference type="InterPro" id="IPR050147">
    <property type="entry name" value="Ser/Thr_Dehydratase"/>
</dbReference>
<comment type="pathway">
    <text evidence="8">Amino-acid biosynthesis; L-threonine biosynthesis; L-threonine from L-aspartate: step 5/5.</text>
</comment>
<sequence length="423" mass="47515">MYVKYLVCSRCGSKYYLEDKPIMCIRKDLGRLDIVYDYDSINRDFKLEKLSERLFNMWRYFELLPVPRLEYIVSLSEGGTPLIKADRLSREIGLRNLYLKDETRNPTGSFKDRSMSVSVSMAKYFGFKRAVIASSGNAAASLAAYCAKAGIEVYAFIPHFAGYGKIAQLLYYGARVFKVLWSEAEDPTVKLMIDVYEKYGLYPSPSFGVFNPYQIEGPKTISMEIIEQLGFKTPDQVFVPVGAGSLLTGVFNGFRDFIKINLIENYPRLVAVQPEGNYPLVRAWMERQNPLNIKPWDKPPETIATGLEDTYPWDGDAALKSLYETNGYGIVVSDNEIIRAMKLLATREGIFAEPSGAASLAGLIKAVEEKLVDRDELIVVLITGHGLKDPDIVKTTAGDAPLITPDLDSFKSKLFEHYGVLLE</sequence>
<dbReference type="AlphaFoldDB" id="A0A7C4HEK0"/>
<dbReference type="PANTHER" id="PTHR48078:SF6">
    <property type="entry name" value="L-THREONINE DEHYDRATASE CATABOLIC TDCB"/>
    <property type="match status" value="1"/>
</dbReference>
<dbReference type="Gene3D" id="3.40.50.1100">
    <property type="match status" value="2"/>
</dbReference>
<evidence type="ECO:0000256" key="7">
    <source>
        <dbReference type="NCBIfam" id="TIGR00260"/>
    </source>
</evidence>
<dbReference type="GO" id="GO:0003941">
    <property type="term" value="F:L-serine ammonia-lyase activity"/>
    <property type="evidence" value="ECO:0007669"/>
    <property type="project" value="TreeGrafter"/>
</dbReference>
<dbReference type="PANTHER" id="PTHR48078">
    <property type="entry name" value="THREONINE DEHYDRATASE, MITOCHONDRIAL-RELATED"/>
    <property type="match status" value="1"/>
</dbReference>
<keyword evidence="8" id="KW-0028">Amino-acid biosynthesis</keyword>
<comment type="function">
    <text evidence="8">Catalyzes the gamma-elimination of phosphate from L-phosphohomoserine and the beta-addition of water to produce L-threonine.</text>
</comment>
<dbReference type="NCBIfam" id="TIGR00260">
    <property type="entry name" value="thrC"/>
    <property type="match status" value="1"/>
</dbReference>
<comment type="caution">
    <text evidence="12">The sequence shown here is derived from an EMBL/GenBank/DDBJ whole genome shotgun (WGS) entry which is preliminary data.</text>
</comment>
<evidence type="ECO:0000256" key="8">
    <source>
        <dbReference type="PIRNR" id="PIRNR038945"/>
    </source>
</evidence>
<dbReference type="CDD" id="cd01563">
    <property type="entry name" value="Thr-synth_1"/>
    <property type="match status" value="1"/>
</dbReference>
<dbReference type="EC" id="4.2.3.1" evidence="7 8"/>
<evidence type="ECO:0000256" key="4">
    <source>
        <dbReference type="ARBA" id="ARBA00022898"/>
    </source>
</evidence>
<feature type="domain" description="Tryptophan synthase beta chain-like PALP" evidence="11">
    <location>
        <begin position="73"/>
        <end position="384"/>
    </location>
</feature>